<dbReference type="GO" id="GO:0008408">
    <property type="term" value="F:3'-5' exonuclease activity"/>
    <property type="evidence" value="ECO:0007669"/>
    <property type="project" value="TreeGrafter"/>
</dbReference>
<comment type="caution">
    <text evidence="5">The sequence shown here is derived from an EMBL/GenBank/DDBJ whole genome shotgun (WGS) entry which is preliminary data.</text>
</comment>
<dbReference type="Proteomes" id="UP000293764">
    <property type="component" value="Unassembled WGS sequence"/>
</dbReference>
<keyword evidence="3 5" id="KW-0269">Exonuclease</keyword>
<dbReference type="Pfam" id="PF00929">
    <property type="entry name" value="RNase_T"/>
    <property type="match status" value="1"/>
</dbReference>
<dbReference type="SUPFAM" id="SSF53098">
    <property type="entry name" value="Ribonuclease H-like"/>
    <property type="match status" value="1"/>
</dbReference>
<feature type="domain" description="Exonuclease" evidence="4">
    <location>
        <begin position="3"/>
        <end position="170"/>
    </location>
</feature>
<proteinExistence type="predicted"/>
<evidence type="ECO:0000256" key="2">
    <source>
        <dbReference type="ARBA" id="ARBA00022801"/>
    </source>
</evidence>
<dbReference type="FunFam" id="3.30.420.10:FF:000045">
    <property type="entry name" value="3'-5' exonuclease DinG"/>
    <property type="match status" value="1"/>
</dbReference>
<dbReference type="SMART" id="SM00479">
    <property type="entry name" value="EXOIII"/>
    <property type="match status" value="1"/>
</dbReference>
<dbReference type="InterPro" id="IPR012337">
    <property type="entry name" value="RNaseH-like_sf"/>
</dbReference>
<dbReference type="GO" id="GO:0003676">
    <property type="term" value="F:nucleic acid binding"/>
    <property type="evidence" value="ECO:0007669"/>
    <property type="project" value="InterPro"/>
</dbReference>
<organism evidence="5 6">
    <name type="scientific">Pengzhenrongella frigida</name>
    <dbReference type="NCBI Taxonomy" id="1259133"/>
    <lineage>
        <taxon>Bacteria</taxon>
        <taxon>Bacillati</taxon>
        <taxon>Actinomycetota</taxon>
        <taxon>Actinomycetes</taxon>
        <taxon>Micrococcales</taxon>
        <taxon>Pengzhenrongella</taxon>
    </lineage>
</organism>
<dbReference type="RefSeq" id="WP_130101848.1">
    <property type="nucleotide sequence ID" value="NZ_SDWW01000011.1"/>
</dbReference>
<dbReference type="Gene3D" id="3.30.420.10">
    <property type="entry name" value="Ribonuclease H-like superfamily/Ribonuclease H"/>
    <property type="match status" value="1"/>
</dbReference>
<keyword evidence="6" id="KW-1185">Reference proteome</keyword>
<evidence type="ECO:0000256" key="3">
    <source>
        <dbReference type="ARBA" id="ARBA00022839"/>
    </source>
</evidence>
<dbReference type="OrthoDB" id="190275at2"/>
<dbReference type="PANTHER" id="PTHR30231">
    <property type="entry name" value="DNA POLYMERASE III SUBUNIT EPSILON"/>
    <property type="match status" value="1"/>
</dbReference>
<dbReference type="CDD" id="cd06127">
    <property type="entry name" value="DEDDh"/>
    <property type="match status" value="1"/>
</dbReference>
<dbReference type="AlphaFoldDB" id="A0A4Q5N139"/>
<name>A0A4Q5N139_9MICO</name>
<evidence type="ECO:0000313" key="6">
    <source>
        <dbReference type="Proteomes" id="UP000293764"/>
    </source>
</evidence>
<keyword evidence="2" id="KW-0378">Hydrolase</keyword>
<protein>
    <submittedName>
        <fullName evidence="5">3'-5' exonuclease</fullName>
    </submittedName>
</protein>
<reference evidence="5 6" key="1">
    <citation type="submission" date="2019-01" db="EMBL/GenBank/DDBJ databases">
        <title>Novel species of Cellulomonas.</title>
        <authorList>
            <person name="Liu Q."/>
            <person name="Xin Y.-H."/>
        </authorList>
    </citation>
    <scope>NUCLEOTIDE SEQUENCE [LARGE SCALE GENOMIC DNA]</scope>
    <source>
        <strain evidence="5 6">HLT2-17</strain>
    </source>
</reference>
<keyword evidence="1" id="KW-0540">Nuclease</keyword>
<dbReference type="PANTHER" id="PTHR30231:SF4">
    <property type="entry name" value="PROTEIN NEN2"/>
    <property type="match status" value="1"/>
</dbReference>
<dbReference type="InterPro" id="IPR036397">
    <property type="entry name" value="RNaseH_sf"/>
</dbReference>
<evidence type="ECO:0000313" key="5">
    <source>
        <dbReference type="EMBL" id="RYV51872.1"/>
    </source>
</evidence>
<evidence type="ECO:0000256" key="1">
    <source>
        <dbReference type="ARBA" id="ARBA00022722"/>
    </source>
</evidence>
<evidence type="ECO:0000259" key="4">
    <source>
        <dbReference type="SMART" id="SM00479"/>
    </source>
</evidence>
<accession>A0A4Q5N139</accession>
<dbReference type="GO" id="GO:0005829">
    <property type="term" value="C:cytosol"/>
    <property type="evidence" value="ECO:0007669"/>
    <property type="project" value="TreeGrafter"/>
</dbReference>
<sequence>MSGYAVVDTETTGFSPAQGDRVLEVAVVLLDDDGRVEREWETLLNPDRGVGPQHVHGISAAEVARAPRFDEIAPYLAYLFSGRLVVGHNIAFDARFLTAEFAAAGLTVPLDPGRCLCTQALARQHLPGPKRTLAVSCEQAGVVHSGAHSAIGDTRATAELLQYFLRSGPVPPPWRPVYDAAVRAHWPGVAPTGPGLGGGFGGPADGMLDLDSLMPAAAPAPAVRVLVRHGYRGVTAAR</sequence>
<dbReference type="InterPro" id="IPR013520">
    <property type="entry name" value="Ribonucl_H"/>
</dbReference>
<gene>
    <name evidence="5" type="ORF">EUA98_06450</name>
</gene>
<dbReference type="EMBL" id="SDWW01000011">
    <property type="protein sequence ID" value="RYV51872.1"/>
    <property type="molecule type" value="Genomic_DNA"/>
</dbReference>